<sequence>LAPASHALPPARSWPSPPFPCACVPSPATPIPPRIGSLALVAYSRAAAHLSLLLPASRASSPLPRVSRMSLVSVSLALSSRASTARSRAPAAPRVPAIP</sequence>
<keyword evidence="3" id="KW-1185">Reference proteome</keyword>
<comment type="caution">
    <text evidence="2">The sequence shown here is derived from an EMBL/GenBank/DDBJ whole genome shotgun (WGS) entry which is preliminary data.</text>
</comment>
<feature type="non-terminal residue" evidence="2">
    <location>
        <position position="1"/>
    </location>
</feature>
<evidence type="ECO:0000256" key="1">
    <source>
        <dbReference type="SAM" id="MobiDB-lite"/>
    </source>
</evidence>
<protein>
    <submittedName>
        <fullName evidence="2">Uncharacterized protein</fullName>
    </submittedName>
</protein>
<dbReference type="EMBL" id="CACSLK010013238">
    <property type="protein sequence ID" value="CAA0815791.1"/>
    <property type="molecule type" value="Genomic_DNA"/>
</dbReference>
<name>A0A9N7MUZ6_STRHE</name>
<organism evidence="2 3">
    <name type="scientific">Striga hermonthica</name>
    <name type="common">Purple witchweed</name>
    <name type="synonym">Buchnera hermonthica</name>
    <dbReference type="NCBI Taxonomy" id="68872"/>
    <lineage>
        <taxon>Eukaryota</taxon>
        <taxon>Viridiplantae</taxon>
        <taxon>Streptophyta</taxon>
        <taxon>Embryophyta</taxon>
        <taxon>Tracheophyta</taxon>
        <taxon>Spermatophyta</taxon>
        <taxon>Magnoliopsida</taxon>
        <taxon>eudicotyledons</taxon>
        <taxon>Gunneridae</taxon>
        <taxon>Pentapetalae</taxon>
        <taxon>asterids</taxon>
        <taxon>lamiids</taxon>
        <taxon>Lamiales</taxon>
        <taxon>Orobanchaceae</taxon>
        <taxon>Buchnereae</taxon>
        <taxon>Striga</taxon>
    </lineage>
</organism>
<evidence type="ECO:0000313" key="2">
    <source>
        <dbReference type="EMBL" id="CAA0815791.1"/>
    </source>
</evidence>
<proteinExistence type="predicted"/>
<reference evidence="2" key="1">
    <citation type="submission" date="2019-12" db="EMBL/GenBank/DDBJ databases">
        <authorList>
            <person name="Scholes J."/>
        </authorList>
    </citation>
    <scope>NUCLEOTIDE SEQUENCE</scope>
</reference>
<dbReference type="Proteomes" id="UP001153555">
    <property type="component" value="Unassembled WGS sequence"/>
</dbReference>
<gene>
    <name evidence="2" type="ORF">SHERM_15693</name>
</gene>
<feature type="region of interest" description="Disordered" evidence="1">
    <location>
        <begin position="79"/>
        <end position="99"/>
    </location>
</feature>
<feature type="non-terminal residue" evidence="2">
    <location>
        <position position="99"/>
    </location>
</feature>
<evidence type="ECO:0000313" key="3">
    <source>
        <dbReference type="Proteomes" id="UP001153555"/>
    </source>
</evidence>
<accession>A0A9N7MUZ6</accession>
<dbReference type="AlphaFoldDB" id="A0A9N7MUZ6"/>